<dbReference type="RefSeq" id="WP_330131639.1">
    <property type="nucleotide sequence ID" value="NZ_JAUTXY010000001.1"/>
</dbReference>
<dbReference type="EMBL" id="JAUTXY010000001">
    <property type="protein sequence ID" value="MEE2056360.1"/>
    <property type="molecule type" value="Genomic_DNA"/>
</dbReference>
<accession>A0ABU7L490</accession>
<protein>
    <submittedName>
        <fullName evidence="2">Uncharacterized protein</fullName>
    </submittedName>
</protein>
<organism evidence="2 3">
    <name type="scientific">Rhodococcus artemisiae</name>
    <dbReference type="NCBI Taxonomy" id="714159"/>
    <lineage>
        <taxon>Bacteria</taxon>
        <taxon>Bacillati</taxon>
        <taxon>Actinomycetota</taxon>
        <taxon>Actinomycetes</taxon>
        <taxon>Mycobacteriales</taxon>
        <taxon>Nocardiaceae</taxon>
        <taxon>Rhodococcus</taxon>
    </lineage>
</organism>
<comment type="caution">
    <text evidence="2">The sequence shown here is derived from an EMBL/GenBank/DDBJ whole genome shotgun (WGS) entry which is preliminary data.</text>
</comment>
<evidence type="ECO:0000313" key="3">
    <source>
        <dbReference type="Proteomes" id="UP001336020"/>
    </source>
</evidence>
<gene>
    <name evidence="2" type="ORF">Q7514_02320</name>
</gene>
<evidence type="ECO:0000313" key="2">
    <source>
        <dbReference type="EMBL" id="MEE2056360.1"/>
    </source>
</evidence>
<keyword evidence="1" id="KW-0812">Transmembrane</keyword>
<sequence length="121" mass="12277">MTATEDPMGTALLTEFRTTAPIGTIEIAPAASPLWAGGDHRYPVRYAGTSCAHPPAVRAGHGHALWQVLATVVFTAVAVTAILCIAHIRTSQVVAEAAHSIPVVTDAASPAGAGEAVTGGR</sequence>
<keyword evidence="3" id="KW-1185">Reference proteome</keyword>
<keyword evidence="1" id="KW-1133">Transmembrane helix</keyword>
<keyword evidence="1" id="KW-0472">Membrane</keyword>
<feature type="transmembrane region" description="Helical" evidence="1">
    <location>
        <begin position="64"/>
        <end position="86"/>
    </location>
</feature>
<name>A0ABU7L490_9NOCA</name>
<reference evidence="2 3" key="1">
    <citation type="submission" date="2023-07" db="EMBL/GenBank/DDBJ databases">
        <authorList>
            <person name="Girao M."/>
            <person name="Carvalho M.F."/>
        </authorList>
    </citation>
    <scope>NUCLEOTIDE SEQUENCE [LARGE SCALE GENOMIC DNA]</scope>
    <source>
        <strain evidence="2 3">YIM65754</strain>
    </source>
</reference>
<dbReference type="Proteomes" id="UP001336020">
    <property type="component" value="Unassembled WGS sequence"/>
</dbReference>
<evidence type="ECO:0000256" key="1">
    <source>
        <dbReference type="SAM" id="Phobius"/>
    </source>
</evidence>
<proteinExistence type="predicted"/>